<dbReference type="InterPro" id="IPR036034">
    <property type="entry name" value="PDZ_sf"/>
</dbReference>
<dbReference type="FunFam" id="2.30.42.10:FF:000063">
    <property type="entry name" value="Peptidase, S41 family"/>
    <property type="match status" value="1"/>
</dbReference>
<evidence type="ECO:0000256" key="6">
    <source>
        <dbReference type="SAM" id="MobiDB-lite"/>
    </source>
</evidence>
<dbReference type="Pfam" id="PF13180">
    <property type="entry name" value="PDZ_2"/>
    <property type="match status" value="1"/>
</dbReference>
<feature type="region of interest" description="Disordered" evidence="6">
    <location>
        <begin position="464"/>
        <end position="531"/>
    </location>
</feature>
<dbReference type="CDD" id="cd07560">
    <property type="entry name" value="Peptidase_S41_CPP"/>
    <property type="match status" value="1"/>
</dbReference>
<dbReference type="GO" id="GO:0030288">
    <property type="term" value="C:outer membrane-bounded periplasmic space"/>
    <property type="evidence" value="ECO:0007669"/>
    <property type="project" value="TreeGrafter"/>
</dbReference>
<keyword evidence="10" id="KW-1185">Reference proteome</keyword>
<dbReference type="AlphaFoldDB" id="A0A506URD3"/>
<dbReference type="PANTHER" id="PTHR32060">
    <property type="entry name" value="TAIL-SPECIFIC PROTEASE"/>
    <property type="match status" value="1"/>
</dbReference>
<dbReference type="Gene3D" id="2.30.42.10">
    <property type="match status" value="1"/>
</dbReference>
<dbReference type="InterPro" id="IPR004447">
    <property type="entry name" value="Peptidase_S41A"/>
</dbReference>
<gene>
    <name evidence="9" type="ORF">E3202_03030</name>
</gene>
<dbReference type="Proteomes" id="UP000315037">
    <property type="component" value="Unassembled WGS sequence"/>
</dbReference>
<evidence type="ECO:0000313" key="10">
    <source>
        <dbReference type="Proteomes" id="UP000315037"/>
    </source>
</evidence>
<dbReference type="SMART" id="SM00228">
    <property type="entry name" value="PDZ"/>
    <property type="match status" value="1"/>
</dbReference>
<evidence type="ECO:0000256" key="5">
    <source>
        <dbReference type="RuleBase" id="RU004404"/>
    </source>
</evidence>
<dbReference type="PANTHER" id="PTHR32060:SF30">
    <property type="entry name" value="CARBOXY-TERMINAL PROCESSING PROTEASE CTPA"/>
    <property type="match status" value="1"/>
</dbReference>
<feature type="chain" id="PRO_5021477622" evidence="7">
    <location>
        <begin position="21"/>
        <end position="531"/>
    </location>
</feature>
<keyword evidence="3 5" id="KW-0378">Hydrolase</keyword>
<evidence type="ECO:0000256" key="2">
    <source>
        <dbReference type="ARBA" id="ARBA00022670"/>
    </source>
</evidence>
<dbReference type="PROSITE" id="PS51257">
    <property type="entry name" value="PROKAR_LIPOPROTEIN"/>
    <property type="match status" value="1"/>
</dbReference>
<dbReference type="Pfam" id="PF03572">
    <property type="entry name" value="Peptidase_S41"/>
    <property type="match status" value="1"/>
</dbReference>
<dbReference type="InterPro" id="IPR029045">
    <property type="entry name" value="ClpP/crotonase-like_dom_sf"/>
</dbReference>
<evidence type="ECO:0000259" key="8">
    <source>
        <dbReference type="PROSITE" id="PS50106"/>
    </source>
</evidence>
<evidence type="ECO:0000256" key="4">
    <source>
        <dbReference type="ARBA" id="ARBA00022825"/>
    </source>
</evidence>
<dbReference type="NCBIfam" id="TIGR00225">
    <property type="entry name" value="prc"/>
    <property type="match status" value="1"/>
</dbReference>
<dbReference type="GO" id="GO:0008236">
    <property type="term" value="F:serine-type peptidase activity"/>
    <property type="evidence" value="ECO:0007669"/>
    <property type="project" value="UniProtKB-KW"/>
</dbReference>
<feature type="domain" description="PDZ" evidence="8">
    <location>
        <begin position="108"/>
        <end position="190"/>
    </location>
</feature>
<evidence type="ECO:0000256" key="3">
    <source>
        <dbReference type="ARBA" id="ARBA00022801"/>
    </source>
</evidence>
<comment type="similarity">
    <text evidence="1 5">Belongs to the peptidase S41A family.</text>
</comment>
<dbReference type="Gene3D" id="3.30.750.44">
    <property type="match status" value="1"/>
</dbReference>
<name>A0A506URD3_9PROT</name>
<evidence type="ECO:0000313" key="9">
    <source>
        <dbReference type="EMBL" id="TPW35908.1"/>
    </source>
</evidence>
<accession>A0A506URD3</accession>
<dbReference type="InterPro" id="IPR055210">
    <property type="entry name" value="CtpA/B_N"/>
</dbReference>
<dbReference type="InterPro" id="IPR001478">
    <property type="entry name" value="PDZ"/>
</dbReference>
<feature type="compositionally biased region" description="Polar residues" evidence="6">
    <location>
        <begin position="501"/>
        <end position="510"/>
    </location>
</feature>
<reference evidence="9 10" key="1">
    <citation type="submission" date="2019-03" db="EMBL/GenBank/DDBJ databases">
        <title>The complete genome sequence of Neokomagataea sp. Jb2 NBRC113641.</title>
        <authorList>
            <person name="Chua K.-O."/>
            <person name="Chan K.-G."/>
            <person name="See-Too W.-S."/>
        </authorList>
    </citation>
    <scope>NUCLEOTIDE SEQUENCE [LARGE SCALE GENOMIC DNA]</scope>
    <source>
        <strain evidence="9 10">Jb2</strain>
    </source>
</reference>
<dbReference type="GO" id="GO:0004175">
    <property type="term" value="F:endopeptidase activity"/>
    <property type="evidence" value="ECO:0007669"/>
    <property type="project" value="TreeGrafter"/>
</dbReference>
<dbReference type="Gene3D" id="3.90.226.10">
    <property type="entry name" value="2-enoyl-CoA Hydratase, Chain A, domain 1"/>
    <property type="match status" value="1"/>
</dbReference>
<keyword evidence="4 5" id="KW-0720">Serine protease</keyword>
<feature type="signal peptide" evidence="7">
    <location>
        <begin position="1"/>
        <end position="20"/>
    </location>
</feature>
<dbReference type="PROSITE" id="PS50106">
    <property type="entry name" value="PDZ"/>
    <property type="match status" value="1"/>
</dbReference>
<dbReference type="SUPFAM" id="SSF50156">
    <property type="entry name" value="PDZ domain-like"/>
    <property type="match status" value="1"/>
</dbReference>
<proteinExistence type="inferred from homology"/>
<evidence type="ECO:0000256" key="7">
    <source>
        <dbReference type="SAM" id="SignalP"/>
    </source>
</evidence>
<protein>
    <submittedName>
        <fullName evidence="9">S41 family peptidase</fullName>
    </submittedName>
</protein>
<dbReference type="SMART" id="SM00245">
    <property type="entry name" value="TSPc"/>
    <property type="match status" value="1"/>
</dbReference>
<dbReference type="GO" id="GO:0006508">
    <property type="term" value="P:proteolysis"/>
    <property type="evidence" value="ECO:0007669"/>
    <property type="project" value="UniProtKB-KW"/>
</dbReference>
<sequence length="531" mass="56361">MKFRTGLMLGLALTSSCSLACLQASAALAKTSAPPTNGAHAKPSAATANTDANNAETVRLLTLLGTVMDIVRSEYVEPVTNKTLILNALNGMVGDLDPHSAYMTSQQLHDMQDEISGQFGGLGLQVQMDAKHVRVVSPIDGTPAAKAGILPGDVILMVDGKSIADLSLDQAVRKMRGKPGSLITLTLLRPKTGKTFTVTLKREIIHVQIVRSALYGRIGYLRLTEFDDSAEHELRKAYHALEREVAHTPGKTLDGLILDLRSDPGGKLDQAIAVARDFIPQGEIVSTRGRHPENNQHWDATGTDLTHGLPIIVLTNSGSASASEIVAGALKDHHRALILGERTFGKGSVQTIIPISDQGALRLTTARYYTPSGQSIQGHGITPDVPVAESRDDDALYTFHESDLAHVLSNIGSSKEKAAPTPNLPAAARAVPHLPPENWPAFNPANPETDFQLQQALHLLDNLTNTPAPKGPIAPTLIDGKKPDLPPLPLAAGGLHKDTETGLQKKSTVQQPPPARPAGKAPAAHASQGTH</sequence>
<dbReference type="RefSeq" id="WP_165600312.1">
    <property type="nucleotide sequence ID" value="NZ_SORZ01000001.1"/>
</dbReference>
<keyword evidence="2 5" id="KW-0645">Protease</keyword>
<feature type="compositionally biased region" description="Low complexity" evidence="6">
    <location>
        <begin position="517"/>
        <end position="531"/>
    </location>
</feature>
<comment type="caution">
    <text evidence="9">The sequence shown here is derived from an EMBL/GenBank/DDBJ whole genome shotgun (WGS) entry which is preliminary data.</text>
</comment>
<evidence type="ECO:0000256" key="1">
    <source>
        <dbReference type="ARBA" id="ARBA00009179"/>
    </source>
</evidence>
<keyword evidence="7" id="KW-0732">Signal</keyword>
<organism evidence="9 10">
    <name type="scientific">Oecophyllibacter saccharovorans</name>
    <dbReference type="NCBI Taxonomy" id="2558360"/>
    <lineage>
        <taxon>Bacteria</taxon>
        <taxon>Pseudomonadati</taxon>
        <taxon>Pseudomonadota</taxon>
        <taxon>Alphaproteobacteria</taxon>
        <taxon>Acetobacterales</taxon>
        <taxon>Acetobacteraceae</taxon>
        <taxon>Oecophyllibacter</taxon>
    </lineage>
</organism>
<dbReference type="Pfam" id="PF22694">
    <property type="entry name" value="CtpB_N-like"/>
    <property type="match status" value="1"/>
</dbReference>
<dbReference type="InterPro" id="IPR005151">
    <property type="entry name" value="Tail-specific_protease"/>
</dbReference>
<dbReference type="EMBL" id="SORZ01000001">
    <property type="protein sequence ID" value="TPW35908.1"/>
    <property type="molecule type" value="Genomic_DNA"/>
</dbReference>
<dbReference type="CDD" id="cd06782">
    <property type="entry name" value="cpPDZ_CPP-like"/>
    <property type="match status" value="1"/>
</dbReference>
<dbReference type="GO" id="GO:0007165">
    <property type="term" value="P:signal transduction"/>
    <property type="evidence" value="ECO:0007669"/>
    <property type="project" value="TreeGrafter"/>
</dbReference>
<dbReference type="SUPFAM" id="SSF52096">
    <property type="entry name" value="ClpP/crotonase"/>
    <property type="match status" value="1"/>
</dbReference>